<name>A0ABT1WJP4_9BURK</name>
<dbReference type="RefSeq" id="WP_256764751.1">
    <property type="nucleotide sequence ID" value="NZ_JANIGO010000003.1"/>
</dbReference>
<evidence type="ECO:0000313" key="4">
    <source>
        <dbReference type="Proteomes" id="UP001204142"/>
    </source>
</evidence>
<feature type="domain" description="Antitoxin Xre/MbcA/ParS-like toxin-binding" evidence="2">
    <location>
        <begin position="131"/>
        <end position="172"/>
    </location>
</feature>
<keyword evidence="4" id="KW-1185">Reference proteome</keyword>
<evidence type="ECO:0000256" key="1">
    <source>
        <dbReference type="SAM" id="MobiDB-lite"/>
    </source>
</evidence>
<dbReference type="InterPro" id="IPR024467">
    <property type="entry name" value="Xre/MbcA/ParS-like_toxin-bd"/>
</dbReference>
<proteinExistence type="predicted"/>
<gene>
    <name evidence="3" type="ORF">NQT62_11015</name>
</gene>
<accession>A0ABT1WJP4</accession>
<comment type="caution">
    <text evidence="3">The sequence shown here is derived from an EMBL/GenBank/DDBJ whole genome shotgun (WGS) entry which is preliminary data.</text>
</comment>
<evidence type="ECO:0000259" key="2">
    <source>
        <dbReference type="Pfam" id="PF09722"/>
    </source>
</evidence>
<dbReference type="EMBL" id="JANIGO010000003">
    <property type="protein sequence ID" value="MCQ8896962.1"/>
    <property type="molecule type" value="Genomic_DNA"/>
</dbReference>
<organism evidence="3 4">
    <name type="scientific">Limnobacter humi</name>
    <dbReference type="NCBI Taxonomy" id="1778671"/>
    <lineage>
        <taxon>Bacteria</taxon>
        <taxon>Pseudomonadati</taxon>
        <taxon>Pseudomonadota</taxon>
        <taxon>Betaproteobacteria</taxon>
        <taxon>Burkholderiales</taxon>
        <taxon>Burkholderiaceae</taxon>
        <taxon>Limnobacter</taxon>
    </lineage>
</organism>
<evidence type="ECO:0000313" key="3">
    <source>
        <dbReference type="EMBL" id="MCQ8896962.1"/>
    </source>
</evidence>
<dbReference type="Proteomes" id="UP001204142">
    <property type="component" value="Unassembled WGS sequence"/>
</dbReference>
<feature type="region of interest" description="Disordered" evidence="1">
    <location>
        <begin position="1"/>
        <end position="28"/>
    </location>
</feature>
<dbReference type="Pfam" id="PF09722">
    <property type="entry name" value="Xre_MbcA_ParS_C"/>
    <property type="match status" value="1"/>
</dbReference>
<reference evidence="3 4" key="1">
    <citation type="submission" date="2022-07" db="EMBL/GenBank/DDBJ databases">
        <authorList>
            <person name="Xamxidin M."/>
            <person name="Wu M."/>
        </authorList>
    </citation>
    <scope>NUCLEOTIDE SEQUENCE [LARGE SCALE GENOMIC DNA]</scope>
    <source>
        <strain evidence="3 4">NBRC 111650</strain>
    </source>
</reference>
<protein>
    <submittedName>
        <fullName evidence="3">DUF2384 domain-containing protein</fullName>
    </submittedName>
</protein>
<sequence>MTTALQKTLRTRKAKPVLPSSAQSTKTKGGIDSYVRAVYNASPLELVEMERAGVPGAVIADLSQRMDIPSKRIYEMLRIPPATAARKAAPGVVLDGRAGLAAIGMIKLITVAQSIVDDSTAPSADQFDVVKWLGQWIEQPQPALGGQKPSELLDTPTGIELVCRVLGALQSGAYL</sequence>